<keyword evidence="1" id="KW-0863">Zinc-finger</keyword>
<feature type="non-terminal residue" evidence="4">
    <location>
        <position position="1"/>
    </location>
</feature>
<evidence type="ECO:0000256" key="1">
    <source>
        <dbReference type="PROSITE-ProRule" id="PRU00047"/>
    </source>
</evidence>
<dbReference type="InterPro" id="IPR036875">
    <property type="entry name" value="Znf_CCHC_sf"/>
</dbReference>
<dbReference type="SUPFAM" id="SSF57756">
    <property type="entry name" value="Retrovirus zinc finger-like domains"/>
    <property type="match status" value="1"/>
</dbReference>
<reference evidence="5" key="1">
    <citation type="submission" date="2016-04" db="EMBL/GenBank/DDBJ databases">
        <title>Cephalotus genome sequencing.</title>
        <authorList>
            <person name="Fukushima K."/>
            <person name="Hasebe M."/>
            <person name="Fang X."/>
        </authorList>
    </citation>
    <scope>NUCLEOTIDE SEQUENCE [LARGE SCALE GENOMIC DNA]</scope>
    <source>
        <strain evidence="5">cv. St1</strain>
    </source>
</reference>
<keyword evidence="1" id="KW-0862">Zinc</keyword>
<keyword evidence="5" id="KW-1185">Reference proteome</keyword>
<dbReference type="InParanoid" id="A0A1Q3BK42"/>
<feature type="region of interest" description="Disordered" evidence="2">
    <location>
        <begin position="13"/>
        <end position="32"/>
    </location>
</feature>
<evidence type="ECO:0000313" key="4">
    <source>
        <dbReference type="EMBL" id="GAV68212.1"/>
    </source>
</evidence>
<proteinExistence type="predicted"/>
<protein>
    <recommendedName>
        <fullName evidence="3">CCHC-type domain-containing protein</fullName>
    </recommendedName>
</protein>
<dbReference type="GO" id="GO:0003676">
    <property type="term" value="F:nucleic acid binding"/>
    <property type="evidence" value="ECO:0007669"/>
    <property type="project" value="InterPro"/>
</dbReference>
<evidence type="ECO:0000313" key="5">
    <source>
        <dbReference type="Proteomes" id="UP000187406"/>
    </source>
</evidence>
<dbReference type="InterPro" id="IPR001878">
    <property type="entry name" value="Znf_CCHC"/>
</dbReference>
<feature type="domain" description="CCHC-type" evidence="3">
    <location>
        <begin position="38"/>
        <end position="53"/>
    </location>
</feature>
<organism evidence="4 5">
    <name type="scientific">Cephalotus follicularis</name>
    <name type="common">Albany pitcher plant</name>
    <dbReference type="NCBI Taxonomy" id="3775"/>
    <lineage>
        <taxon>Eukaryota</taxon>
        <taxon>Viridiplantae</taxon>
        <taxon>Streptophyta</taxon>
        <taxon>Embryophyta</taxon>
        <taxon>Tracheophyta</taxon>
        <taxon>Spermatophyta</taxon>
        <taxon>Magnoliopsida</taxon>
        <taxon>eudicotyledons</taxon>
        <taxon>Gunneridae</taxon>
        <taxon>Pentapetalae</taxon>
        <taxon>rosids</taxon>
        <taxon>fabids</taxon>
        <taxon>Oxalidales</taxon>
        <taxon>Cephalotaceae</taxon>
        <taxon>Cephalotus</taxon>
    </lineage>
</organism>
<dbReference type="GO" id="GO:0008270">
    <property type="term" value="F:zinc ion binding"/>
    <property type="evidence" value="ECO:0007669"/>
    <property type="project" value="UniProtKB-KW"/>
</dbReference>
<evidence type="ECO:0000256" key="2">
    <source>
        <dbReference type="SAM" id="MobiDB-lite"/>
    </source>
</evidence>
<name>A0A1Q3BK42_CEPFO</name>
<evidence type="ECO:0000259" key="3">
    <source>
        <dbReference type="PROSITE" id="PS50158"/>
    </source>
</evidence>
<dbReference type="Proteomes" id="UP000187406">
    <property type="component" value="Unassembled WGS sequence"/>
</dbReference>
<dbReference type="OrthoDB" id="999288at2759"/>
<comment type="caution">
    <text evidence="4">The sequence shown here is derived from an EMBL/GenBank/DDBJ whole genome shotgun (WGS) entry which is preliminary data.</text>
</comment>
<accession>A0A1Q3BK42</accession>
<keyword evidence="1" id="KW-0479">Metal-binding</keyword>
<dbReference type="PROSITE" id="PS50158">
    <property type="entry name" value="ZF_CCHC"/>
    <property type="match status" value="1"/>
</dbReference>
<dbReference type="AlphaFoldDB" id="A0A1Q3BK42"/>
<sequence length="148" mass="17303">ITRKFKRFFVNKKKFRGKPNKKSNPQKGETSKHEDIICYECNKPGYYKSDCPRLKNKEQMKKRKAMIATWEDSDESSSDGETQEEVAQLALMAVEEEEDNVEVSQDELIVIVEKYRYIISSLKKKVKCLTIENNQLKTTTLINEDKSK</sequence>
<dbReference type="EMBL" id="BDDD01000620">
    <property type="protein sequence ID" value="GAV68212.1"/>
    <property type="molecule type" value="Genomic_DNA"/>
</dbReference>
<dbReference type="Gene3D" id="4.10.60.10">
    <property type="entry name" value="Zinc finger, CCHC-type"/>
    <property type="match status" value="1"/>
</dbReference>
<gene>
    <name evidence="4" type="ORF">CFOL_v3_11715</name>
</gene>